<dbReference type="GO" id="GO:0006094">
    <property type="term" value="P:gluconeogenesis"/>
    <property type="evidence" value="ECO:0007669"/>
    <property type="project" value="UniProtKB-UniPathway"/>
</dbReference>
<dbReference type="GO" id="GO:0046166">
    <property type="term" value="P:glyceraldehyde-3-phosphate biosynthetic process"/>
    <property type="evidence" value="ECO:0007669"/>
    <property type="project" value="TreeGrafter"/>
</dbReference>
<dbReference type="RefSeq" id="WP_218843802.1">
    <property type="nucleotide sequence ID" value="NZ_JACBZS010000001.1"/>
</dbReference>
<proteinExistence type="inferred from homology"/>
<dbReference type="Proteomes" id="UP000527616">
    <property type="component" value="Unassembled WGS sequence"/>
</dbReference>
<dbReference type="EMBL" id="JACBZS010000001">
    <property type="protein sequence ID" value="NYI71259.1"/>
    <property type="molecule type" value="Genomic_DNA"/>
</dbReference>
<dbReference type="InterPro" id="IPR013785">
    <property type="entry name" value="Aldolase_TIM"/>
</dbReference>
<protein>
    <recommendedName>
        <fullName evidence="3">Triosephosphate isomerase</fullName>
        <ecNumber evidence="3">5.3.1.1</ecNumber>
    </recommendedName>
</protein>
<keyword evidence="5" id="KW-1185">Reference proteome</keyword>
<dbReference type="SUPFAM" id="SSF51351">
    <property type="entry name" value="Triosephosphate isomerase (TIM)"/>
    <property type="match status" value="1"/>
</dbReference>
<organism evidence="4 5">
    <name type="scientific">Naumannella cuiyingiana</name>
    <dbReference type="NCBI Taxonomy" id="1347891"/>
    <lineage>
        <taxon>Bacteria</taxon>
        <taxon>Bacillati</taxon>
        <taxon>Actinomycetota</taxon>
        <taxon>Actinomycetes</taxon>
        <taxon>Propionibacteriales</taxon>
        <taxon>Propionibacteriaceae</taxon>
        <taxon>Naumannella</taxon>
    </lineage>
</organism>
<keyword evidence="3" id="KW-0312">Gluconeogenesis</keyword>
<dbReference type="Pfam" id="PF00121">
    <property type="entry name" value="TIM"/>
    <property type="match status" value="1"/>
</dbReference>
<dbReference type="AlphaFoldDB" id="A0A7Z0D9I9"/>
<dbReference type="GO" id="GO:0019563">
    <property type="term" value="P:glycerol catabolic process"/>
    <property type="evidence" value="ECO:0007669"/>
    <property type="project" value="TreeGrafter"/>
</dbReference>
<keyword evidence="2 3" id="KW-0413">Isomerase</keyword>
<dbReference type="UniPathway" id="UPA00138"/>
<dbReference type="UniPathway" id="UPA00109">
    <property type="reaction ID" value="UER00189"/>
</dbReference>
<dbReference type="GO" id="GO:0004807">
    <property type="term" value="F:triose-phosphate isomerase activity"/>
    <property type="evidence" value="ECO:0007669"/>
    <property type="project" value="UniProtKB-EC"/>
</dbReference>
<dbReference type="PROSITE" id="PS51440">
    <property type="entry name" value="TIM_2"/>
    <property type="match status" value="1"/>
</dbReference>
<comment type="catalytic activity">
    <reaction evidence="3">
        <text>D-glyceraldehyde 3-phosphate = dihydroxyacetone phosphate</text>
        <dbReference type="Rhea" id="RHEA:18585"/>
        <dbReference type="ChEBI" id="CHEBI:57642"/>
        <dbReference type="ChEBI" id="CHEBI:59776"/>
        <dbReference type="EC" id="5.3.1.1"/>
    </reaction>
</comment>
<comment type="subcellular location">
    <subcellularLocation>
        <location evidence="3">Cytoplasm</location>
    </subcellularLocation>
</comment>
<reference evidence="4 5" key="1">
    <citation type="submission" date="2020-07" db="EMBL/GenBank/DDBJ databases">
        <title>Sequencing the genomes of 1000 actinobacteria strains.</title>
        <authorList>
            <person name="Klenk H.-P."/>
        </authorList>
    </citation>
    <scope>NUCLEOTIDE SEQUENCE [LARGE SCALE GENOMIC DNA]</scope>
    <source>
        <strain evidence="4 5">DSM 103164</strain>
    </source>
</reference>
<dbReference type="InterPro" id="IPR035990">
    <property type="entry name" value="TIM_sf"/>
</dbReference>
<dbReference type="PANTHER" id="PTHR21139">
    <property type="entry name" value="TRIOSEPHOSPHATE ISOMERASE"/>
    <property type="match status" value="1"/>
</dbReference>
<dbReference type="GO" id="GO:0005829">
    <property type="term" value="C:cytosol"/>
    <property type="evidence" value="ECO:0007669"/>
    <property type="project" value="TreeGrafter"/>
</dbReference>
<keyword evidence="3" id="KW-0963">Cytoplasm</keyword>
<dbReference type="Gene3D" id="3.20.20.70">
    <property type="entry name" value="Aldolase class I"/>
    <property type="match status" value="1"/>
</dbReference>
<dbReference type="GO" id="GO:0006096">
    <property type="term" value="P:glycolytic process"/>
    <property type="evidence" value="ECO:0007669"/>
    <property type="project" value="UniProtKB-UniPathway"/>
</dbReference>
<comment type="caution">
    <text evidence="4">The sequence shown here is derived from an EMBL/GenBank/DDBJ whole genome shotgun (WGS) entry which is preliminary data.</text>
</comment>
<evidence type="ECO:0000256" key="2">
    <source>
        <dbReference type="ARBA" id="ARBA00023235"/>
    </source>
</evidence>
<dbReference type="CDD" id="cd00311">
    <property type="entry name" value="TIM"/>
    <property type="match status" value="1"/>
</dbReference>
<dbReference type="PANTHER" id="PTHR21139:SF42">
    <property type="entry name" value="TRIOSEPHOSPHATE ISOMERASE"/>
    <property type="match status" value="1"/>
</dbReference>
<dbReference type="EC" id="5.3.1.1" evidence="3"/>
<evidence type="ECO:0000256" key="3">
    <source>
        <dbReference type="RuleBase" id="RU363013"/>
    </source>
</evidence>
<accession>A0A7Z0D9I9</accession>
<sequence>MSGPTRRWVGTSWKMTKSRAEAEAWARRVGPVEPPVGVVPFVMPGFTMLDLVRDALGTGTAVRLGAQNGHWADAGPWTGEVAMPMLVEAGVSMVEIGHAERRAWFGETDHTVALKVTSAQRHGLIPVICVGEPAEVRAAGRSTDFVIDQIAAALADAPTPAEAVIAYEPVWAIGAEGRRPEPGELVDVFDAVARRWPVGEAIAGVLYGGSVDVDNAAELLGVPGCDGLFVGRGAARAEDFERLVEIAGRA</sequence>
<comment type="pathway">
    <text evidence="3">Carbohydrate degradation; glycolysis; D-glyceraldehyde 3-phosphate from glycerone phosphate: step 1/1.</text>
</comment>
<comment type="subunit">
    <text evidence="3">Homodimer.</text>
</comment>
<evidence type="ECO:0000313" key="5">
    <source>
        <dbReference type="Proteomes" id="UP000527616"/>
    </source>
</evidence>
<evidence type="ECO:0000256" key="1">
    <source>
        <dbReference type="ARBA" id="ARBA00007422"/>
    </source>
</evidence>
<dbReference type="InterPro" id="IPR000652">
    <property type="entry name" value="Triosephosphate_isomerase"/>
</dbReference>
<evidence type="ECO:0000313" key="4">
    <source>
        <dbReference type="EMBL" id="NYI71259.1"/>
    </source>
</evidence>
<name>A0A7Z0D9I9_9ACTN</name>
<comment type="pathway">
    <text evidence="3">Carbohydrate biosynthesis; gluconeogenesis.</text>
</comment>
<keyword evidence="3" id="KW-0324">Glycolysis</keyword>
<comment type="similarity">
    <text evidence="1 3">Belongs to the triosephosphate isomerase family.</text>
</comment>
<gene>
    <name evidence="4" type="ORF">GGQ54_001819</name>
</gene>